<sequence>MHPHPLHYSIHSCSNCSPIYHPFNIQTNNPTEPNSRWSGSTPKSSLKKNADYIIIDIGKPAIVHSITFGKFHRPHPCNLKLYRIWGSLAPSEGKGDFRALLQSTCNTTTTTTTTTTEPTPPTTTTTTEPTPPPPTITTTEPTIKTISNYHHYHDSSSHPVRLRGPPHRAGPKMELLAQGELKNDTVPETIPLRWKNDRVPWFNPSPSHDHHHQPVIIPVRYIKIEPLSATGSNYNCSIWHVSLMGLDQHHIVSPCLEIYEQWRASAALRLCLKHLRQTGHMQAFQALINSASHPHQSPLLVLPESTTTTTTTTTTTMQEDVKKPAQFHFEHPLVSKLHSALVPQPQLQPPPWEQLDGLLLDHHDGGSPGSSPFTIPPISDAEQVVIRAALEENLFDPWASAEPPTLTCHQIRPPLAASSSSDLPCPRGGHQMCIDSQRRKIWLFGGFDGLKDLSDFWVYHLQPAPHMSLAQEDGAIMSHQHDHKETMHSTTTTTTTTSLQSQDLHAGDDYNRWQCISRDVKLENGPMGRSCHKMVLDEATGDLYVLGRYAERGRPSKVAPSSHNVSNNVLNGHSERDHPQEYPNRLFLDTIIRRDVLPTVSVSDTTTTTAQPELEEVDELMGEADAEDPLPHSSRPSGSGLFKNDLFRFRPFDHPESGQLWDNNDRIGKWECISQDTYAQNGPQLIFDHQMVLDSDRRKIYVFGGKIIQPLGSPSKDAPGSSSPVSQYSGLYEYDLTTGKWTQLMKDTPTNDTRTPDMHTLDDARGGTIPSRMGHSLMLDKKRQCLWILTGERDRHYYSDIWKYDIVNGRGELVVADYTSAGRQSQAALDTGVDVSGVSLSGCTPEAGFSQRTTFDPDANEWYMFCGLCRTRSPPDLVAAAASPPQPQPPAPTSSSSSSALSKPNTKSEMMSSSEFWRWRIDQRCWTKVPMKPHVEGADMPPPRFAHQMVLDSLTKTHYVFGGNPADNEHEPCRLGDFWTLKLHQTSREEALRRCLFALRRQHFIEMCDSGTDTVGALSFLQNELSSVTNHLDEREATLFRACTSHLLAGPGPRARLLEEEFDLDDDNDEEGDGGEGDLAVDDADGNGGAARAANGYAAATMAPARRYHKIREQRAHLFQSLLKFFPPGMTEPEECLDDLVAVWDTREDSGWGP</sequence>
<feature type="region of interest" description="Disordered" evidence="2">
    <location>
        <begin position="108"/>
        <end position="135"/>
    </location>
</feature>
<evidence type="ECO:0000313" key="5">
    <source>
        <dbReference type="Proteomes" id="UP000235392"/>
    </source>
</evidence>
<dbReference type="SUPFAM" id="SSF117281">
    <property type="entry name" value="Kelch motif"/>
    <property type="match status" value="2"/>
</dbReference>
<feature type="domain" description="Muskelin N-terminal" evidence="3">
    <location>
        <begin position="168"/>
        <end position="291"/>
    </location>
</feature>
<dbReference type="PANTHER" id="PTHR15526">
    <property type="entry name" value="MUSKELIN"/>
    <property type="match status" value="1"/>
</dbReference>
<protein>
    <recommendedName>
        <fullName evidence="3">Muskelin N-terminal domain-containing protein</fullName>
    </recommendedName>
</protein>
<keyword evidence="1" id="KW-0677">Repeat</keyword>
<dbReference type="Pfam" id="PF06588">
    <property type="entry name" value="Muskelin_N"/>
    <property type="match status" value="2"/>
</dbReference>
<name>A0A2N5VB21_9BASI</name>
<accession>A0A2N5VB21</accession>
<organism evidence="4 5">
    <name type="scientific">Puccinia coronata f. sp. avenae</name>
    <dbReference type="NCBI Taxonomy" id="200324"/>
    <lineage>
        <taxon>Eukaryota</taxon>
        <taxon>Fungi</taxon>
        <taxon>Dikarya</taxon>
        <taxon>Basidiomycota</taxon>
        <taxon>Pucciniomycotina</taxon>
        <taxon>Pucciniomycetes</taxon>
        <taxon>Pucciniales</taxon>
        <taxon>Pucciniaceae</taxon>
        <taxon>Puccinia</taxon>
    </lineage>
</organism>
<proteinExistence type="predicted"/>
<feature type="region of interest" description="Disordered" evidence="2">
    <location>
        <begin position="877"/>
        <end position="909"/>
    </location>
</feature>
<dbReference type="GO" id="GO:0005737">
    <property type="term" value="C:cytoplasm"/>
    <property type="evidence" value="ECO:0007669"/>
    <property type="project" value="TreeGrafter"/>
</dbReference>
<reference evidence="4 5" key="1">
    <citation type="submission" date="2017-11" db="EMBL/GenBank/DDBJ databases">
        <title>De novo assembly and phasing of dikaryotic genomes from two isolates of Puccinia coronata f. sp. avenae, the causal agent of oat crown rust.</title>
        <authorList>
            <person name="Miller M.E."/>
            <person name="Zhang Y."/>
            <person name="Omidvar V."/>
            <person name="Sperschneider J."/>
            <person name="Schwessinger B."/>
            <person name="Raley C."/>
            <person name="Palmer J.M."/>
            <person name="Garnica D."/>
            <person name="Upadhyaya N."/>
            <person name="Rathjen J."/>
            <person name="Taylor J.M."/>
            <person name="Park R.F."/>
            <person name="Dodds P.N."/>
            <person name="Hirsch C.D."/>
            <person name="Kianian S.F."/>
            <person name="Figueroa M."/>
        </authorList>
    </citation>
    <scope>NUCLEOTIDE SEQUENCE [LARGE SCALE GENOMIC DNA]</scope>
    <source>
        <strain evidence="4">12SD80</strain>
    </source>
</reference>
<dbReference type="AlphaFoldDB" id="A0A2N5VB21"/>
<dbReference type="InterPro" id="IPR015915">
    <property type="entry name" value="Kelch-typ_b-propeller"/>
</dbReference>
<feature type="region of interest" description="Disordered" evidence="2">
    <location>
        <begin position="1065"/>
        <end position="1087"/>
    </location>
</feature>
<dbReference type="EMBL" id="PGCI01000033">
    <property type="protein sequence ID" value="PLW47190.1"/>
    <property type="molecule type" value="Genomic_DNA"/>
</dbReference>
<evidence type="ECO:0000259" key="3">
    <source>
        <dbReference type="Pfam" id="PF06588"/>
    </source>
</evidence>
<feature type="region of interest" description="Disordered" evidence="2">
    <location>
        <begin position="747"/>
        <end position="766"/>
    </location>
</feature>
<evidence type="ECO:0000256" key="2">
    <source>
        <dbReference type="SAM" id="MobiDB-lite"/>
    </source>
</evidence>
<dbReference type="InterPro" id="IPR052456">
    <property type="entry name" value="CTLH_complex_component"/>
</dbReference>
<feature type="domain" description="Muskelin N-terminal" evidence="3">
    <location>
        <begin position="6"/>
        <end position="90"/>
    </location>
</feature>
<dbReference type="PANTHER" id="PTHR15526:SF5">
    <property type="entry name" value="MUSKELIN"/>
    <property type="match status" value="1"/>
</dbReference>
<comment type="caution">
    <text evidence="4">The sequence shown here is derived from an EMBL/GenBank/DDBJ whole genome shotgun (WGS) entry which is preliminary data.</text>
</comment>
<dbReference type="InterPro" id="IPR010565">
    <property type="entry name" value="Muskelin_N"/>
</dbReference>
<feature type="compositionally biased region" description="Basic and acidic residues" evidence="2">
    <location>
        <begin position="754"/>
        <end position="765"/>
    </location>
</feature>
<evidence type="ECO:0000256" key="1">
    <source>
        <dbReference type="ARBA" id="ARBA00022737"/>
    </source>
</evidence>
<feature type="compositionally biased region" description="Acidic residues" evidence="2">
    <location>
        <begin position="1065"/>
        <end position="1085"/>
    </location>
</feature>
<dbReference type="Proteomes" id="UP000235392">
    <property type="component" value="Unassembled WGS sequence"/>
</dbReference>
<dbReference type="Gene3D" id="2.120.10.80">
    <property type="entry name" value="Kelch-type beta propeller"/>
    <property type="match status" value="3"/>
</dbReference>
<gene>
    <name evidence="4" type="ORF">PCASD_02381</name>
</gene>
<dbReference type="Gene3D" id="2.60.120.260">
    <property type="entry name" value="Galactose-binding domain-like"/>
    <property type="match status" value="2"/>
</dbReference>
<evidence type="ECO:0000313" key="4">
    <source>
        <dbReference type="EMBL" id="PLW47190.1"/>
    </source>
</evidence>
<feature type="compositionally biased region" description="Low complexity" evidence="2">
    <location>
        <begin position="108"/>
        <end position="128"/>
    </location>
</feature>